<organism evidence="3 4">
    <name type="scientific">Actinacidiphila yanglinensis</name>
    <dbReference type="NCBI Taxonomy" id="310779"/>
    <lineage>
        <taxon>Bacteria</taxon>
        <taxon>Bacillati</taxon>
        <taxon>Actinomycetota</taxon>
        <taxon>Actinomycetes</taxon>
        <taxon>Kitasatosporales</taxon>
        <taxon>Streptomycetaceae</taxon>
        <taxon>Actinacidiphila</taxon>
    </lineage>
</organism>
<reference evidence="3 4" key="1">
    <citation type="submission" date="2016-10" db="EMBL/GenBank/DDBJ databases">
        <authorList>
            <person name="de Groot N.N."/>
        </authorList>
    </citation>
    <scope>NUCLEOTIDE SEQUENCE [LARGE SCALE GENOMIC DNA]</scope>
    <source>
        <strain evidence="3 4">CGMCC 4.2023</strain>
    </source>
</reference>
<dbReference type="EMBL" id="FNVU01000007">
    <property type="protein sequence ID" value="SEG65757.1"/>
    <property type="molecule type" value="Genomic_DNA"/>
</dbReference>
<accession>A0A1H6BZ53</accession>
<evidence type="ECO:0000313" key="3">
    <source>
        <dbReference type="EMBL" id="SEG65757.1"/>
    </source>
</evidence>
<feature type="region of interest" description="Disordered" evidence="1">
    <location>
        <begin position="272"/>
        <end position="291"/>
    </location>
</feature>
<proteinExistence type="predicted"/>
<protein>
    <recommendedName>
        <fullName evidence="5">DUF3558 domain-containing protein</fullName>
    </recommendedName>
</protein>
<keyword evidence="4" id="KW-1185">Reference proteome</keyword>
<feature type="region of interest" description="Disordered" evidence="1">
    <location>
        <begin position="141"/>
        <end position="233"/>
    </location>
</feature>
<dbReference type="RefSeq" id="WP_146088292.1">
    <property type="nucleotide sequence ID" value="NZ_FNVU01000007.1"/>
</dbReference>
<feature type="region of interest" description="Disordered" evidence="1">
    <location>
        <begin position="39"/>
        <end position="69"/>
    </location>
</feature>
<feature type="signal peptide" evidence="2">
    <location>
        <begin position="1"/>
        <end position="32"/>
    </location>
</feature>
<gene>
    <name evidence="3" type="ORF">SAMN05216223_107367</name>
</gene>
<dbReference type="OrthoDB" id="4336125at2"/>
<name>A0A1H6BZ53_9ACTN</name>
<evidence type="ECO:0000256" key="1">
    <source>
        <dbReference type="SAM" id="MobiDB-lite"/>
    </source>
</evidence>
<keyword evidence="2" id="KW-0732">Signal</keyword>
<evidence type="ECO:0000313" key="4">
    <source>
        <dbReference type="Proteomes" id="UP000236754"/>
    </source>
</evidence>
<evidence type="ECO:0000256" key="2">
    <source>
        <dbReference type="SAM" id="SignalP"/>
    </source>
</evidence>
<feature type="compositionally biased region" description="Low complexity" evidence="1">
    <location>
        <begin position="39"/>
        <end position="61"/>
    </location>
</feature>
<sequence length="305" mass="30227">MTKGVRPVRSTLPSRRRLPVAAGAVLTVVAVAALGACTGPGSSDSTDGDGKPVPVAGSSVSPAPPGKYRTLPQPCTAVDANSLKKLVPGAKDYAGAESLTYDTDRLVGCSWKGTTADGVSRSLTLSVVRVVSYDPAVSDEAQAASDFDKKATAASIPSSPPSGSPATTSPTTATTTPSSPSSPSNAAAGSGTDGSSGSTPANPVTSTSTSSSNGAIGSNGASGSSPDLAPRRLSGVGNAAFINDVAKKPGKTSNRTVTLVFRTANVLATVTYTQSSPADAQPPKSADLQKDAEKVAGDLQHKVEG</sequence>
<feature type="chain" id="PRO_5009294309" description="DUF3558 domain-containing protein" evidence="2">
    <location>
        <begin position="33"/>
        <end position="305"/>
    </location>
</feature>
<feature type="compositionally biased region" description="Low complexity" evidence="1">
    <location>
        <begin position="164"/>
        <end position="226"/>
    </location>
</feature>
<evidence type="ECO:0008006" key="5">
    <source>
        <dbReference type="Google" id="ProtNLM"/>
    </source>
</evidence>
<dbReference type="Proteomes" id="UP000236754">
    <property type="component" value="Unassembled WGS sequence"/>
</dbReference>
<dbReference type="AlphaFoldDB" id="A0A1H6BZ53"/>